<dbReference type="Proteomes" id="UP000029393">
    <property type="component" value="Unassembled WGS sequence"/>
</dbReference>
<dbReference type="RefSeq" id="WP_034211305.1">
    <property type="nucleotide sequence ID" value="NZ_AVCK01000012.1"/>
</dbReference>
<sequence length="100" mass="11059">MSMWLMGFLYFAVDLAAVLLLAACWQRTRITGFAIVAASFVAGILARWTVPWVYRAVDLADGDMAWAANMIVQSVYLVIAVIAVAGFWDIYRVLKSRPAA</sequence>
<proteinExistence type="predicted"/>
<keyword evidence="1" id="KW-1133">Transmembrane helix</keyword>
<evidence type="ECO:0000313" key="3">
    <source>
        <dbReference type="Proteomes" id="UP000029393"/>
    </source>
</evidence>
<keyword evidence="1" id="KW-0472">Membrane</keyword>
<gene>
    <name evidence="2" type="ORF">N787_02250</name>
</gene>
<name>A0A091B600_9GAMM</name>
<evidence type="ECO:0000313" key="2">
    <source>
        <dbReference type="EMBL" id="KFN47146.1"/>
    </source>
</evidence>
<keyword evidence="1" id="KW-0812">Transmembrane</keyword>
<accession>A0A091B600</accession>
<comment type="caution">
    <text evidence="2">The sequence shown here is derived from an EMBL/GenBank/DDBJ whole genome shotgun (WGS) entry which is preliminary data.</text>
</comment>
<dbReference type="AlphaFoldDB" id="A0A091B600"/>
<keyword evidence="3" id="KW-1185">Reference proteome</keyword>
<feature type="transmembrane region" description="Helical" evidence="1">
    <location>
        <begin position="6"/>
        <end position="25"/>
    </location>
</feature>
<dbReference type="OrthoDB" id="9983397at2"/>
<dbReference type="EMBL" id="AVCK01000012">
    <property type="protein sequence ID" value="KFN47146.1"/>
    <property type="molecule type" value="Genomic_DNA"/>
</dbReference>
<organism evidence="2 3">
    <name type="scientific">Arenimonas metalli CF5-1</name>
    <dbReference type="NCBI Taxonomy" id="1384056"/>
    <lineage>
        <taxon>Bacteria</taxon>
        <taxon>Pseudomonadati</taxon>
        <taxon>Pseudomonadota</taxon>
        <taxon>Gammaproteobacteria</taxon>
        <taxon>Lysobacterales</taxon>
        <taxon>Lysobacteraceae</taxon>
        <taxon>Arenimonas</taxon>
    </lineage>
</organism>
<feature type="transmembrane region" description="Helical" evidence="1">
    <location>
        <begin position="70"/>
        <end position="91"/>
    </location>
</feature>
<reference evidence="2 3" key="1">
    <citation type="submission" date="2013-09" db="EMBL/GenBank/DDBJ databases">
        <title>Genome sequencing of Arenimonas metalli.</title>
        <authorList>
            <person name="Chen F."/>
            <person name="Wang G."/>
        </authorList>
    </citation>
    <scope>NUCLEOTIDE SEQUENCE [LARGE SCALE GENOMIC DNA]</scope>
    <source>
        <strain evidence="2 3">CF5-1</strain>
    </source>
</reference>
<dbReference type="PATRIC" id="fig|1384056.3.peg.1066"/>
<feature type="transmembrane region" description="Helical" evidence="1">
    <location>
        <begin position="32"/>
        <end position="50"/>
    </location>
</feature>
<protein>
    <submittedName>
        <fullName evidence="2">Uncharacterized protein</fullName>
    </submittedName>
</protein>
<evidence type="ECO:0000256" key="1">
    <source>
        <dbReference type="SAM" id="Phobius"/>
    </source>
</evidence>